<protein>
    <submittedName>
        <fullName evidence="1">Uncharacterized protein</fullName>
    </submittedName>
</protein>
<evidence type="ECO:0000313" key="2">
    <source>
        <dbReference type="Proteomes" id="UP000295764"/>
    </source>
</evidence>
<dbReference type="RefSeq" id="WP_133518690.1">
    <property type="nucleotide sequence ID" value="NZ_SNVW01000002.1"/>
</dbReference>
<gene>
    <name evidence="1" type="ORF">EDF64_102128</name>
</gene>
<evidence type="ECO:0000313" key="1">
    <source>
        <dbReference type="EMBL" id="TDN45719.1"/>
    </source>
</evidence>
<sequence length="96" mass="11128">MSDDLSRSDVDRQVEDGMLIPAGIPVCWMRRPSNDVNVACIYETENGWRVSTTDERGTEQSIREYGDRDAAIEDFLSRVDGFVRYQELRKRLQGQR</sequence>
<comment type="caution">
    <text evidence="1">The sequence shown here is derived from an EMBL/GenBank/DDBJ whole genome shotgun (WGS) entry which is preliminary data.</text>
</comment>
<reference evidence="1 2" key="1">
    <citation type="submission" date="2019-03" db="EMBL/GenBank/DDBJ databases">
        <title>Genomic analyses of the natural microbiome of Caenorhabditis elegans.</title>
        <authorList>
            <person name="Samuel B."/>
        </authorList>
    </citation>
    <scope>NUCLEOTIDE SEQUENCE [LARGE SCALE GENOMIC DNA]</scope>
    <source>
        <strain evidence="1 2">JUb65</strain>
    </source>
</reference>
<dbReference type="Proteomes" id="UP000295764">
    <property type="component" value="Unassembled WGS sequence"/>
</dbReference>
<name>A0A4R6DN07_9MICO</name>
<dbReference type="OrthoDB" id="5020752at2"/>
<dbReference type="EMBL" id="SNVW01000002">
    <property type="protein sequence ID" value="TDN45719.1"/>
    <property type="molecule type" value="Genomic_DNA"/>
</dbReference>
<dbReference type="AlphaFoldDB" id="A0A4R6DN07"/>
<organism evidence="1 2">
    <name type="scientific">Curtobacterium flaccumfaciens</name>
    <dbReference type="NCBI Taxonomy" id="2035"/>
    <lineage>
        <taxon>Bacteria</taxon>
        <taxon>Bacillati</taxon>
        <taxon>Actinomycetota</taxon>
        <taxon>Actinomycetes</taxon>
        <taxon>Micrococcales</taxon>
        <taxon>Microbacteriaceae</taxon>
        <taxon>Curtobacterium</taxon>
    </lineage>
</organism>
<proteinExistence type="predicted"/>
<accession>A0A4R6DN07</accession>